<feature type="compositionally biased region" description="Basic and acidic residues" evidence="1">
    <location>
        <begin position="91"/>
        <end position="107"/>
    </location>
</feature>
<organism evidence="2 3">
    <name type="scientific">Dactylosporangium vinaceum</name>
    <dbReference type="NCBI Taxonomy" id="53362"/>
    <lineage>
        <taxon>Bacteria</taxon>
        <taxon>Bacillati</taxon>
        <taxon>Actinomycetota</taxon>
        <taxon>Actinomycetes</taxon>
        <taxon>Micromonosporales</taxon>
        <taxon>Micromonosporaceae</taxon>
        <taxon>Dactylosporangium</taxon>
    </lineage>
</organism>
<dbReference type="Proteomes" id="UP001589608">
    <property type="component" value="Unassembled WGS sequence"/>
</dbReference>
<feature type="compositionally biased region" description="Basic and acidic residues" evidence="1">
    <location>
        <begin position="11"/>
        <end position="22"/>
    </location>
</feature>
<reference evidence="2 3" key="1">
    <citation type="submission" date="2024-09" db="EMBL/GenBank/DDBJ databases">
        <authorList>
            <person name="Sun Q."/>
            <person name="Mori K."/>
        </authorList>
    </citation>
    <scope>NUCLEOTIDE SEQUENCE [LARGE SCALE GENOMIC DNA]</scope>
    <source>
        <strain evidence="2 3">JCM 3307</strain>
    </source>
</reference>
<evidence type="ECO:0000256" key="1">
    <source>
        <dbReference type="SAM" id="MobiDB-lite"/>
    </source>
</evidence>
<sequence>MRECGGQPAQRADRVAARRPRLDPQPGNPQRFQLRQDRRLREGAQDVEVGRVELAAAEIEVAQPREGGRGELLELLGRAGGAEDVRADLQAQRDEARCPRREDRPVGPERSAQPQFGEGVAVDVVEQQAALGGQLPQARERLPQPVGRVTDEPLVQPAERIERAAGRRALMLEEVLEVVPEVQDGKLLVSGGDERLGGPARGVVEVGEVQLQASQRTRRRIAEQRLDQR</sequence>
<evidence type="ECO:0000313" key="3">
    <source>
        <dbReference type="Proteomes" id="UP001589608"/>
    </source>
</evidence>
<proteinExistence type="predicted"/>
<gene>
    <name evidence="2" type="ORF">ACFFTR_24850</name>
</gene>
<accession>A0ABV5MBT3</accession>
<protein>
    <submittedName>
        <fullName evidence="2">Uncharacterized protein</fullName>
    </submittedName>
</protein>
<evidence type="ECO:0000313" key="2">
    <source>
        <dbReference type="EMBL" id="MFB9446326.1"/>
    </source>
</evidence>
<feature type="compositionally biased region" description="Basic and acidic residues" evidence="1">
    <location>
        <begin position="34"/>
        <end position="46"/>
    </location>
</feature>
<feature type="region of interest" description="Disordered" evidence="1">
    <location>
        <begin position="1"/>
        <end position="46"/>
    </location>
</feature>
<comment type="caution">
    <text evidence="2">The sequence shown here is derived from an EMBL/GenBank/DDBJ whole genome shotgun (WGS) entry which is preliminary data.</text>
</comment>
<keyword evidence="3" id="KW-1185">Reference proteome</keyword>
<name>A0ABV5MBT3_9ACTN</name>
<dbReference type="EMBL" id="JBHMCA010000046">
    <property type="protein sequence ID" value="MFB9446326.1"/>
    <property type="molecule type" value="Genomic_DNA"/>
</dbReference>
<dbReference type="RefSeq" id="WP_223102333.1">
    <property type="nucleotide sequence ID" value="NZ_CP061913.1"/>
</dbReference>
<feature type="region of interest" description="Disordered" evidence="1">
    <location>
        <begin position="91"/>
        <end position="116"/>
    </location>
</feature>